<protein>
    <submittedName>
        <fullName evidence="1">Uncharacterized protein</fullName>
    </submittedName>
</protein>
<evidence type="ECO:0000313" key="1">
    <source>
        <dbReference type="EMBL" id="KAI0033984.1"/>
    </source>
</evidence>
<reference evidence="1" key="2">
    <citation type="journal article" date="2022" name="New Phytol.">
        <title>Evolutionary transition to the ectomycorrhizal habit in the genomes of a hyperdiverse lineage of mushroom-forming fungi.</title>
        <authorList>
            <person name="Looney B."/>
            <person name="Miyauchi S."/>
            <person name="Morin E."/>
            <person name="Drula E."/>
            <person name="Courty P.E."/>
            <person name="Kohler A."/>
            <person name="Kuo A."/>
            <person name="LaButti K."/>
            <person name="Pangilinan J."/>
            <person name="Lipzen A."/>
            <person name="Riley R."/>
            <person name="Andreopoulos W."/>
            <person name="He G."/>
            <person name="Johnson J."/>
            <person name="Nolan M."/>
            <person name="Tritt A."/>
            <person name="Barry K.W."/>
            <person name="Grigoriev I.V."/>
            <person name="Nagy L.G."/>
            <person name="Hibbett D."/>
            <person name="Henrissat B."/>
            <person name="Matheny P.B."/>
            <person name="Labbe J."/>
            <person name="Martin F.M."/>
        </authorList>
    </citation>
    <scope>NUCLEOTIDE SEQUENCE</scope>
    <source>
        <strain evidence="1">EC-137</strain>
    </source>
</reference>
<organism evidence="1 2">
    <name type="scientific">Vararia minispora EC-137</name>
    <dbReference type="NCBI Taxonomy" id="1314806"/>
    <lineage>
        <taxon>Eukaryota</taxon>
        <taxon>Fungi</taxon>
        <taxon>Dikarya</taxon>
        <taxon>Basidiomycota</taxon>
        <taxon>Agaricomycotina</taxon>
        <taxon>Agaricomycetes</taxon>
        <taxon>Russulales</taxon>
        <taxon>Lachnocladiaceae</taxon>
        <taxon>Vararia</taxon>
    </lineage>
</organism>
<gene>
    <name evidence="1" type="ORF">K488DRAFT_17836</name>
</gene>
<comment type="caution">
    <text evidence="1">The sequence shown here is derived from an EMBL/GenBank/DDBJ whole genome shotgun (WGS) entry which is preliminary data.</text>
</comment>
<feature type="non-terminal residue" evidence="1">
    <location>
        <position position="340"/>
    </location>
</feature>
<keyword evidence="2" id="KW-1185">Reference proteome</keyword>
<accession>A0ACB8QQ51</accession>
<evidence type="ECO:0000313" key="2">
    <source>
        <dbReference type="Proteomes" id="UP000814128"/>
    </source>
</evidence>
<reference evidence="1" key="1">
    <citation type="submission" date="2021-02" db="EMBL/GenBank/DDBJ databases">
        <authorList>
            <consortium name="DOE Joint Genome Institute"/>
            <person name="Ahrendt S."/>
            <person name="Looney B.P."/>
            <person name="Miyauchi S."/>
            <person name="Morin E."/>
            <person name="Drula E."/>
            <person name="Courty P.E."/>
            <person name="Chicoki N."/>
            <person name="Fauchery L."/>
            <person name="Kohler A."/>
            <person name="Kuo A."/>
            <person name="Labutti K."/>
            <person name="Pangilinan J."/>
            <person name="Lipzen A."/>
            <person name="Riley R."/>
            <person name="Andreopoulos W."/>
            <person name="He G."/>
            <person name="Johnson J."/>
            <person name="Barry K.W."/>
            <person name="Grigoriev I.V."/>
            <person name="Nagy L."/>
            <person name="Hibbett D."/>
            <person name="Henrissat B."/>
            <person name="Matheny P.B."/>
            <person name="Labbe J."/>
            <person name="Martin F."/>
        </authorList>
    </citation>
    <scope>NUCLEOTIDE SEQUENCE</scope>
    <source>
        <strain evidence="1">EC-137</strain>
    </source>
</reference>
<dbReference type="EMBL" id="MU273508">
    <property type="protein sequence ID" value="KAI0033984.1"/>
    <property type="molecule type" value="Genomic_DNA"/>
</dbReference>
<dbReference type="Proteomes" id="UP000814128">
    <property type="component" value="Unassembled WGS sequence"/>
</dbReference>
<name>A0ACB8QQ51_9AGAM</name>
<sequence length="340" mass="38387">MEFRLLTETPAHVVRPILNVDGKHLVITDSLDFRADMSTKYVCISYVWGEGRRPNPLFPQMNISDHTLAALNAAVCHFDGLCDGFWIDAFCVPTDRMKKAATLASMRAIYGRAAQIAVVLTPESFAAFHDIASWDVKGAPDPPSELLDRLEKDPWIRSVWTYQEVVNGPAVTFISENKASPAVDGLQFLNKLGHFIFELNKRRHLTPFDFRQIYPSLDAFQDLLVDWHVSPYLDRSTYQVMSCLQRRRRVEDAHYFYSMIGTIAAGPICRPLDPTVETLADAFMTICEDKGDYSFVFASNKRDTRPGLTWRPTPGILHAVLPWSFGGELQPGSRDSRGVL</sequence>
<proteinExistence type="predicted"/>